<dbReference type="RefSeq" id="WP_035074108.1">
    <property type="nucleotide sequence ID" value="NZ_JMIH01000019.1"/>
</dbReference>
<name>A0A074LIT2_9BACT</name>
<dbReference type="PRINTS" id="PR00606">
    <property type="entry name" value="CYTCHROMECID"/>
</dbReference>
<feature type="region of interest" description="Disordered" evidence="7">
    <location>
        <begin position="25"/>
        <end position="51"/>
    </location>
</feature>
<keyword evidence="11" id="KW-1185">Reference proteome</keyword>
<keyword evidence="8" id="KW-0732">Signal</keyword>
<evidence type="ECO:0000256" key="4">
    <source>
        <dbReference type="ARBA" id="ARBA00022982"/>
    </source>
</evidence>
<comment type="caution">
    <text evidence="10">The sequence shown here is derived from an EMBL/GenBank/DDBJ whole genome shotgun (WGS) entry which is preliminary data.</text>
</comment>
<feature type="binding site" description="covalent" evidence="6">
    <location>
        <position position="119"/>
    </location>
    <ligand>
        <name>heme c</name>
        <dbReference type="ChEBI" id="CHEBI:61717"/>
    </ligand>
</feature>
<dbReference type="GO" id="GO:0009055">
    <property type="term" value="F:electron transfer activity"/>
    <property type="evidence" value="ECO:0007669"/>
    <property type="project" value="InterPro"/>
</dbReference>
<gene>
    <name evidence="10" type="ORF">EL17_10670</name>
</gene>
<reference evidence="10 11" key="1">
    <citation type="submission" date="2014-04" db="EMBL/GenBank/DDBJ databases">
        <title>Characterization and application of a salt tolerant electro-active bacterium.</title>
        <authorList>
            <person name="Yang L."/>
            <person name="Wei S."/>
            <person name="Tay Q.X.M."/>
        </authorList>
    </citation>
    <scope>NUCLEOTIDE SEQUENCE [LARGE SCALE GENOMIC DNA]</scope>
    <source>
        <strain evidence="10 11">LY1</strain>
    </source>
</reference>
<evidence type="ECO:0000313" key="11">
    <source>
        <dbReference type="Proteomes" id="UP000027821"/>
    </source>
</evidence>
<dbReference type="Proteomes" id="UP000027821">
    <property type="component" value="Unassembled WGS sequence"/>
</dbReference>
<sequence>MKFFKPLSLGIIALTSVMYACGGGGGEGTEASKETTSSLPQNQPQQSLEQRYGDDPDYIAGLALIKESDCPSCHMAERRIVGPSYNEVAEKYENTSENVNLLASRVIKGTVGEWGNVPMPAHPSLSEEDAQQMVRYVLLLRK</sequence>
<evidence type="ECO:0000313" key="10">
    <source>
        <dbReference type="EMBL" id="KEO73687.1"/>
    </source>
</evidence>
<keyword evidence="1" id="KW-0813">Transport</keyword>
<feature type="compositionally biased region" description="Low complexity" evidence="7">
    <location>
        <begin position="34"/>
        <end position="50"/>
    </location>
</feature>
<dbReference type="PROSITE" id="PS51257">
    <property type="entry name" value="PROKAR_LIPOPROTEIN"/>
    <property type="match status" value="1"/>
</dbReference>
<evidence type="ECO:0000256" key="6">
    <source>
        <dbReference type="PIRSR" id="PIRSR602324-1"/>
    </source>
</evidence>
<dbReference type="Pfam" id="PF00034">
    <property type="entry name" value="Cytochrom_C"/>
    <property type="match status" value="1"/>
</dbReference>
<feature type="chain" id="PRO_5001696101" evidence="8">
    <location>
        <begin position="21"/>
        <end position="142"/>
    </location>
</feature>
<feature type="binding site" description="covalent" evidence="6">
    <location>
        <position position="70"/>
    </location>
    <ligand>
        <name>heme c</name>
        <dbReference type="ChEBI" id="CHEBI:61717"/>
    </ligand>
</feature>
<proteinExistence type="predicted"/>
<dbReference type="GO" id="GO:0020037">
    <property type="term" value="F:heme binding"/>
    <property type="evidence" value="ECO:0007669"/>
    <property type="project" value="InterPro"/>
</dbReference>
<dbReference type="GO" id="GO:0005506">
    <property type="term" value="F:iron ion binding"/>
    <property type="evidence" value="ECO:0007669"/>
    <property type="project" value="InterPro"/>
</dbReference>
<keyword evidence="2 6" id="KW-0349">Heme</keyword>
<dbReference type="eggNOG" id="COG4654">
    <property type="taxonomic scope" value="Bacteria"/>
</dbReference>
<accession>A0A074LIT2</accession>
<keyword evidence="5 6" id="KW-0408">Iron</keyword>
<evidence type="ECO:0000256" key="2">
    <source>
        <dbReference type="ARBA" id="ARBA00022617"/>
    </source>
</evidence>
<keyword evidence="3 6" id="KW-0479">Metal-binding</keyword>
<evidence type="ECO:0000256" key="5">
    <source>
        <dbReference type="ARBA" id="ARBA00023004"/>
    </source>
</evidence>
<dbReference type="EMBL" id="JMIH01000019">
    <property type="protein sequence ID" value="KEO73687.1"/>
    <property type="molecule type" value="Genomic_DNA"/>
</dbReference>
<evidence type="ECO:0000256" key="3">
    <source>
        <dbReference type="ARBA" id="ARBA00022723"/>
    </source>
</evidence>
<organism evidence="10 11">
    <name type="scientific">Anditalea andensis</name>
    <dbReference type="NCBI Taxonomy" id="1048983"/>
    <lineage>
        <taxon>Bacteria</taxon>
        <taxon>Pseudomonadati</taxon>
        <taxon>Bacteroidota</taxon>
        <taxon>Cytophagia</taxon>
        <taxon>Cytophagales</taxon>
        <taxon>Cytophagaceae</taxon>
        <taxon>Anditalea</taxon>
    </lineage>
</organism>
<dbReference type="SUPFAM" id="SSF46626">
    <property type="entry name" value="Cytochrome c"/>
    <property type="match status" value="1"/>
</dbReference>
<feature type="binding site" description="covalent" evidence="6">
    <location>
        <position position="74"/>
    </location>
    <ligand>
        <name>heme c</name>
        <dbReference type="ChEBI" id="CHEBI:61717"/>
    </ligand>
</feature>
<feature type="signal peptide" evidence="8">
    <location>
        <begin position="1"/>
        <end position="20"/>
    </location>
</feature>
<evidence type="ECO:0000256" key="1">
    <source>
        <dbReference type="ARBA" id="ARBA00022448"/>
    </source>
</evidence>
<evidence type="ECO:0000256" key="8">
    <source>
        <dbReference type="SAM" id="SignalP"/>
    </source>
</evidence>
<dbReference type="AlphaFoldDB" id="A0A074LIT2"/>
<feature type="domain" description="Cytochrome c" evidence="9">
    <location>
        <begin position="56"/>
        <end position="141"/>
    </location>
</feature>
<dbReference type="STRING" id="1048983.EL17_10670"/>
<comment type="PTM">
    <text evidence="6">Binds 1 heme c group covalently per subunit.</text>
</comment>
<evidence type="ECO:0000256" key="7">
    <source>
        <dbReference type="SAM" id="MobiDB-lite"/>
    </source>
</evidence>
<dbReference type="OrthoDB" id="9814063at2"/>
<dbReference type="InterPro" id="IPR002324">
    <property type="entry name" value="Cyt_c_ID"/>
</dbReference>
<protein>
    <submittedName>
        <fullName evidence="10">Cytochrome C</fullName>
    </submittedName>
</protein>
<dbReference type="InterPro" id="IPR036909">
    <property type="entry name" value="Cyt_c-like_dom_sf"/>
</dbReference>
<evidence type="ECO:0000259" key="9">
    <source>
        <dbReference type="PROSITE" id="PS51007"/>
    </source>
</evidence>
<dbReference type="Gene3D" id="1.10.760.10">
    <property type="entry name" value="Cytochrome c-like domain"/>
    <property type="match status" value="1"/>
</dbReference>
<dbReference type="InterPro" id="IPR009056">
    <property type="entry name" value="Cyt_c-like_dom"/>
</dbReference>
<dbReference type="PROSITE" id="PS51007">
    <property type="entry name" value="CYTC"/>
    <property type="match status" value="1"/>
</dbReference>
<keyword evidence="4" id="KW-0249">Electron transport</keyword>